<evidence type="ECO:0000256" key="7">
    <source>
        <dbReference type="ARBA" id="ARBA00022801"/>
    </source>
</evidence>
<evidence type="ECO:0000313" key="14">
    <source>
        <dbReference type="Proteomes" id="UP000073492"/>
    </source>
</evidence>
<protein>
    <recommendedName>
        <fullName evidence="4 11">Pectinesterase</fullName>
        <ecNumber evidence="4 11">3.1.1.11</ecNumber>
    </recommendedName>
</protein>
<dbReference type="InterPro" id="IPR011050">
    <property type="entry name" value="Pectin_lyase_fold/virulence"/>
</dbReference>
<reference evidence="13 14" key="1">
    <citation type="submission" date="2015-07" db="EMBL/GenBank/DDBJ databases">
        <title>Comparative genomics of the Sigatoka disease complex on banana suggests a link between parallel evolutionary changes in Pseudocercospora fijiensis and Pseudocercospora eumusae and increased virulence on the banana host.</title>
        <authorList>
            <person name="Chang T.-C."/>
            <person name="Salvucci A."/>
            <person name="Crous P.W."/>
            <person name="Stergiopoulos I."/>
        </authorList>
    </citation>
    <scope>NUCLEOTIDE SEQUENCE [LARGE SCALE GENOMIC DNA]</scope>
    <source>
        <strain evidence="13 14">CBS 116634</strain>
    </source>
</reference>
<dbReference type="Gene3D" id="2.160.20.10">
    <property type="entry name" value="Single-stranded right-handed beta-helix, Pectin lyase-like"/>
    <property type="match status" value="1"/>
</dbReference>
<dbReference type="PANTHER" id="PTHR31321:SF127">
    <property type="entry name" value="PECTINESTERASE"/>
    <property type="match status" value="1"/>
</dbReference>
<keyword evidence="8 11" id="KW-0063">Aspartyl esterase</keyword>
<dbReference type="GO" id="GO:0045490">
    <property type="term" value="P:pectin catabolic process"/>
    <property type="evidence" value="ECO:0007669"/>
    <property type="project" value="UniProtKB-UniRule"/>
</dbReference>
<comment type="function">
    <text evidence="11">Involved in maceration and soft-rotting of plant tissue.</text>
</comment>
<dbReference type="AlphaFoldDB" id="A0A139I3S6"/>
<dbReference type="GO" id="GO:0042545">
    <property type="term" value="P:cell wall modification"/>
    <property type="evidence" value="ECO:0007669"/>
    <property type="project" value="UniProtKB-UniRule"/>
</dbReference>
<evidence type="ECO:0000256" key="2">
    <source>
        <dbReference type="ARBA" id="ARBA00005184"/>
    </source>
</evidence>
<dbReference type="STRING" id="113226.A0A139I3S6"/>
<proteinExistence type="inferred from homology"/>
<evidence type="ECO:0000256" key="4">
    <source>
        <dbReference type="ARBA" id="ARBA00013229"/>
    </source>
</evidence>
<evidence type="ECO:0000256" key="8">
    <source>
        <dbReference type="ARBA" id="ARBA00023085"/>
    </source>
</evidence>
<comment type="catalytic activity">
    <reaction evidence="9 11">
        <text>[(1-&gt;4)-alpha-D-galacturonosyl methyl ester](n) + n H2O = [(1-&gt;4)-alpha-D-galacturonosyl](n) + n methanol + n H(+)</text>
        <dbReference type="Rhea" id="RHEA:22380"/>
        <dbReference type="Rhea" id="RHEA-COMP:14570"/>
        <dbReference type="Rhea" id="RHEA-COMP:14573"/>
        <dbReference type="ChEBI" id="CHEBI:15377"/>
        <dbReference type="ChEBI" id="CHEBI:15378"/>
        <dbReference type="ChEBI" id="CHEBI:17790"/>
        <dbReference type="ChEBI" id="CHEBI:140522"/>
        <dbReference type="ChEBI" id="CHEBI:140523"/>
        <dbReference type="EC" id="3.1.1.11"/>
    </reaction>
</comment>
<feature type="signal peptide" evidence="11">
    <location>
        <begin position="1"/>
        <end position="16"/>
    </location>
</feature>
<feature type="chain" id="PRO_5007230277" description="Pectinesterase" evidence="11">
    <location>
        <begin position="17"/>
        <end position="329"/>
    </location>
</feature>
<dbReference type="EC" id="3.1.1.11" evidence="4 11"/>
<evidence type="ECO:0000256" key="6">
    <source>
        <dbReference type="ARBA" id="ARBA00022729"/>
    </source>
</evidence>
<dbReference type="GO" id="GO:0005576">
    <property type="term" value="C:extracellular region"/>
    <property type="evidence" value="ECO:0007669"/>
    <property type="project" value="UniProtKB-SubCell"/>
</dbReference>
<evidence type="ECO:0000256" key="1">
    <source>
        <dbReference type="ARBA" id="ARBA00004613"/>
    </source>
</evidence>
<dbReference type="EMBL" id="LFZO01000351">
    <property type="protein sequence ID" value="KXT09349.1"/>
    <property type="molecule type" value="Genomic_DNA"/>
</dbReference>
<evidence type="ECO:0000313" key="13">
    <source>
        <dbReference type="EMBL" id="KXT09349.1"/>
    </source>
</evidence>
<evidence type="ECO:0000259" key="12">
    <source>
        <dbReference type="Pfam" id="PF01095"/>
    </source>
</evidence>
<feature type="domain" description="Pectinesterase catalytic" evidence="12">
    <location>
        <begin position="31"/>
        <end position="294"/>
    </location>
</feature>
<accession>A0A139I3S6</accession>
<dbReference type="GO" id="GO:0030599">
    <property type="term" value="F:pectinesterase activity"/>
    <property type="evidence" value="ECO:0007669"/>
    <property type="project" value="UniProtKB-UniRule"/>
</dbReference>
<comment type="similarity">
    <text evidence="3">Belongs to the pectinesterase family.</text>
</comment>
<name>A0A139I3S6_9PEZI</name>
<keyword evidence="11" id="KW-0961">Cell wall biogenesis/degradation</keyword>
<feature type="active site" evidence="10">
    <location>
        <position position="179"/>
    </location>
</feature>
<evidence type="ECO:0000256" key="3">
    <source>
        <dbReference type="ARBA" id="ARBA00008891"/>
    </source>
</evidence>
<dbReference type="Pfam" id="PF01095">
    <property type="entry name" value="Pectinesterase"/>
    <property type="match status" value="1"/>
</dbReference>
<dbReference type="SUPFAM" id="SSF51126">
    <property type="entry name" value="Pectin lyase-like"/>
    <property type="match status" value="1"/>
</dbReference>
<dbReference type="InterPro" id="IPR012334">
    <property type="entry name" value="Pectin_lyas_fold"/>
</dbReference>
<evidence type="ECO:0000256" key="11">
    <source>
        <dbReference type="RuleBase" id="RU000589"/>
    </source>
</evidence>
<comment type="subcellular location">
    <subcellularLocation>
        <location evidence="1 11">Secreted</location>
    </subcellularLocation>
</comment>
<keyword evidence="14" id="KW-1185">Reference proteome</keyword>
<dbReference type="InterPro" id="IPR033131">
    <property type="entry name" value="Pectinesterase_Asp_AS"/>
</dbReference>
<evidence type="ECO:0000256" key="9">
    <source>
        <dbReference type="ARBA" id="ARBA00047928"/>
    </source>
</evidence>
<sequence length="329" mass="34754">MKIFSTLSPLFGIAAAVGRTTAPPGALIVGDKGQYSTIQAAVHALSKSSLQEQIIFIQPGTYKEQVLIDSLSGPLTIYGSTSDTSSYSSNKVIITAGVSQKGHSSDDETATLRVHTSNFKLYNVNVVNTYGRGSQALALSAYAGNQGYYACSFTGYQDTVLAEIGAQIYASCYIEGATDFIFGQEGQAWFEQCNIGVLSASKGYITASGRNSSSSASYYVINRSNVAAAPGNAVSSGAYYLGRPWGLYARVAFQDTALSGVINSAGWTIWDTGDEKTDHVVFGEYHNTGEGSKGTRAGFATNLRQPLAIGNVLGSGYASAAYFDANYVR</sequence>
<keyword evidence="6 11" id="KW-0732">Signal</keyword>
<dbReference type="Proteomes" id="UP000073492">
    <property type="component" value="Unassembled WGS sequence"/>
</dbReference>
<comment type="pathway">
    <text evidence="2 11">Glycan metabolism; pectin degradation; 2-dehydro-3-deoxy-D-gluconate from pectin: step 1/5.</text>
</comment>
<comment type="caution">
    <text evidence="13">The sequence shown here is derived from an EMBL/GenBank/DDBJ whole genome shotgun (WGS) entry which is preliminary data.</text>
</comment>
<dbReference type="UniPathway" id="UPA00545">
    <property type="reaction ID" value="UER00823"/>
</dbReference>
<evidence type="ECO:0000256" key="10">
    <source>
        <dbReference type="PROSITE-ProRule" id="PRU10040"/>
    </source>
</evidence>
<dbReference type="PANTHER" id="PTHR31321">
    <property type="entry name" value="ACYL-COA THIOESTER HYDROLASE YBHC-RELATED"/>
    <property type="match status" value="1"/>
</dbReference>
<dbReference type="InterPro" id="IPR000070">
    <property type="entry name" value="Pectinesterase_cat"/>
</dbReference>
<dbReference type="FunFam" id="2.160.20.10:FF:000014">
    <property type="entry name" value="Pectinesterase"/>
    <property type="match status" value="1"/>
</dbReference>
<dbReference type="PROSITE" id="PS00503">
    <property type="entry name" value="PECTINESTERASE_2"/>
    <property type="match status" value="1"/>
</dbReference>
<keyword evidence="7 11" id="KW-0378">Hydrolase</keyword>
<evidence type="ECO:0000256" key="5">
    <source>
        <dbReference type="ARBA" id="ARBA00022525"/>
    </source>
</evidence>
<dbReference type="OrthoDB" id="2019149at2759"/>
<organism evidence="13 14">
    <name type="scientific">Pseudocercospora musae</name>
    <dbReference type="NCBI Taxonomy" id="113226"/>
    <lineage>
        <taxon>Eukaryota</taxon>
        <taxon>Fungi</taxon>
        <taxon>Dikarya</taxon>
        <taxon>Ascomycota</taxon>
        <taxon>Pezizomycotina</taxon>
        <taxon>Dothideomycetes</taxon>
        <taxon>Dothideomycetidae</taxon>
        <taxon>Mycosphaerellales</taxon>
        <taxon>Mycosphaerellaceae</taxon>
        <taxon>Pseudocercospora</taxon>
    </lineage>
</organism>
<keyword evidence="5 11" id="KW-0964">Secreted</keyword>
<gene>
    <name evidence="13" type="ORF">AC579_9397</name>
</gene>